<accession>A0A5N6P0A2</accession>
<dbReference type="InterPro" id="IPR027417">
    <property type="entry name" value="P-loop_NTPase"/>
</dbReference>
<dbReference type="Proteomes" id="UP000326396">
    <property type="component" value="Linkage Group LG16"/>
</dbReference>
<dbReference type="GO" id="GO:0005634">
    <property type="term" value="C:nucleus"/>
    <property type="evidence" value="ECO:0007669"/>
    <property type="project" value="TreeGrafter"/>
</dbReference>
<dbReference type="GO" id="GO:0005524">
    <property type="term" value="F:ATP binding"/>
    <property type="evidence" value="ECO:0007669"/>
    <property type="project" value="InterPro"/>
</dbReference>
<sequence length="280" mass="31391">MEEVDETESTWHASCMVTVELTHYGNYAIIARISYYDCLTRELHVLELWEDVKYQVKPLVIYTSTKSEDSLSVALQQNDGAREVPAVKLMKSSIFSYEQAWHSSITRDLVSHILEFSMHLLKGINFAAELDCFLSLALVARQNNYVRPTLTAEAVLDIRNGRYVLQEMTVGTFISIDTMIMDQGNMDCYQCFLVALIVFLAHIGSIAPVDAVKNGIGLLGGTIDHIMSMHAPPKLNRNQKAFDLPLSQQRRLAGEDSNGDVVRRSIGNWLVGYGGIEVEL</sequence>
<dbReference type="PANTHER" id="PTHR11361">
    <property type="entry name" value="DNA MISMATCH REPAIR PROTEIN MUTS FAMILY MEMBER"/>
    <property type="match status" value="1"/>
</dbReference>
<dbReference type="InterPro" id="IPR045076">
    <property type="entry name" value="MutS"/>
</dbReference>
<dbReference type="SUPFAM" id="SSF48334">
    <property type="entry name" value="DNA repair protein MutS, domain III"/>
    <property type="match status" value="1"/>
</dbReference>
<keyword evidence="3" id="KW-1185">Reference proteome</keyword>
<evidence type="ECO:0000313" key="2">
    <source>
        <dbReference type="EMBL" id="KAD5508964.1"/>
    </source>
</evidence>
<dbReference type="EMBL" id="SZYD01000008">
    <property type="protein sequence ID" value="KAD5508964.1"/>
    <property type="molecule type" value="Genomic_DNA"/>
</dbReference>
<comment type="similarity">
    <text evidence="1">Belongs to the DNA mismatch repair MutS family.</text>
</comment>
<name>A0A5N6P0A2_9ASTR</name>
<proteinExistence type="inferred from homology"/>
<dbReference type="GO" id="GO:0030983">
    <property type="term" value="F:mismatched DNA binding"/>
    <property type="evidence" value="ECO:0007669"/>
    <property type="project" value="InterPro"/>
</dbReference>
<dbReference type="InterPro" id="IPR036187">
    <property type="entry name" value="DNA_mismatch_repair_MutS_sf"/>
</dbReference>
<gene>
    <name evidence="2" type="ORF">E3N88_16667</name>
</gene>
<dbReference type="GO" id="GO:0051026">
    <property type="term" value="P:chiasma assembly"/>
    <property type="evidence" value="ECO:0007669"/>
    <property type="project" value="TreeGrafter"/>
</dbReference>
<dbReference type="GO" id="GO:0140664">
    <property type="term" value="F:ATP-dependent DNA damage sensor activity"/>
    <property type="evidence" value="ECO:0007669"/>
    <property type="project" value="InterPro"/>
</dbReference>
<evidence type="ECO:0000313" key="3">
    <source>
        <dbReference type="Proteomes" id="UP000326396"/>
    </source>
</evidence>
<dbReference type="GO" id="GO:0006298">
    <property type="term" value="P:mismatch repair"/>
    <property type="evidence" value="ECO:0007669"/>
    <property type="project" value="InterPro"/>
</dbReference>
<evidence type="ECO:0000256" key="1">
    <source>
        <dbReference type="ARBA" id="ARBA00006271"/>
    </source>
</evidence>
<reference evidence="2 3" key="1">
    <citation type="submission" date="2019-05" db="EMBL/GenBank/DDBJ databases">
        <title>Mikania micrantha, genome provides insights into the molecular mechanism of rapid growth.</title>
        <authorList>
            <person name="Liu B."/>
        </authorList>
    </citation>
    <scope>NUCLEOTIDE SEQUENCE [LARGE SCALE GENOMIC DNA]</scope>
    <source>
        <strain evidence="2">NLD-2019</strain>
        <tissue evidence="2">Leaf</tissue>
    </source>
</reference>
<dbReference type="PANTHER" id="PTHR11361:SF20">
    <property type="entry name" value="MUTS PROTEIN HOMOLOG 5"/>
    <property type="match status" value="1"/>
</dbReference>
<organism evidence="2 3">
    <name type="scientific">Mikania micrantha</name>
    <name type="common">bitter vine</name>
    <dbReference type="NCBI Taxonomy" id="192012"/>
    <lineage>
        <taxon>Eukaryota</taxon>
        <taxon>Viridiplantae</taxon>
        <taxon>Streptophyta</taxon>
        <taxon>Embryophyta</taxon>
        <taxon>Tracheophyta</taxon>
        <taxon>Spermatophyta</taxon>
        <taxon>Magnoliopsida</taxon>
        <taxon>eudicotyledons</taxon>
        <taxon>Gunneridae</taxon>
        <taxon>Pentapetalae</taxon>
        <taxon>asterids</taxon>
        <taxon>campanulids</taxon>
        <taxon>Asterales</taxon>
        <taxon>Asteraceae</taxon>
        <taxon>Asteroideae</taxon>
        <taxon>Heliantheae alliance</taxon>
        <taxon>Eupatorieae</taxon>
        <taxon>Mikania</taxon>
    </lineage>
</organism>
<dbReference type="AlphaFoldDB" id="A0A5N6P0A2"/>
<dbReference type="OrthoDB" id="29596at2759"/>
<protein>
    <submittedName>
        <fullName evidence="2">Uncharacterized protein</fullName>
    </submittedName>
</protein>
<comment type="caution">
    <text evidence="2">The sequence shown here is derived from an EMBL/GenBank/DDBJ whole genome shotgun (WGS) entry which is preliminary data.</text>
</comment>
<dbReference type="Gene3D" id="3.40.50.300">
    <property type="entry name" value="P-loop containing nucleotide triphosphate hydrolases"/>
    <property type="match status" value="1"/>
</dbReference>